<keyword evidence="2" id="KW-0812">Transmembrane</keyword>
<evidence type="ECO:0000313" key="4">
    <source>
        <dbReference type="RefSeq" id="XP_022343242.1"/>
    </source>
</evidence>
<accession>A0A8B8ETJ4</accession>
<dbReference type="KEGG" id="cvn:111136588"/>
<feature type="region of interest" description="Disordered" evidence="1">
    <location>
        <begin position="203"/>
        <end position="228"/>
    </location>
</feature>
<dbReference type="OrthoDB" id="6201928at2759"/>
<dbReference type="AlphaFoldDB" id="A0A8B8ETJ4"/>
<keyword evidence="2" id="KW-1133">Transmembrane helix</keyword>
<name>A0A8B8ETJ4_CRAVI</name>
<proteinExistence type="predicted"/>
<reference evidence="4" key="1">
    <citation type="submission" date="2025-08" db="UniProtKB">
        <authorList>
            <consortium name="RefSeq"/>
        </authorList>
    </citation>
    <scope>IDENTIFICATION</scope>
    <source>
        <tissue evidence="4">Whole sample</tissue>
    </source>
</reference>
<keyword evidence="3" id="KW-1185">Reference proteome</keyword>
<dbReference type="Proteomes" id="UP000694844">
    <property type="component" value="Chromosome 5"/>
</dbReference>
<organism evidence="3 4">
    <name type="scientific">Crassostrea virginica</name>
    <name type="common">Eastern oyster</name>
    <dbReference type="NCBI Taxonomy" id="6565"/>
    <lineage>
        <taxon>Eukaryota</taxon>
        <taxon>Metazoa</taxon>
        <taxon>Spiralia</taxon>
        <taxon>Lophotrochozoa</taxon>
        <taxon>Mollusca</taxon>
        <taxon>Bivalvia</taxon>
        <taxon>Autobranchia</taxon>
        <taxon>Pteriomorphia</taxon>
        <taxon>Ostreida</taxon>
        <taxon>Ostreoidea</taxon>
        <taxon>Ostreidae</taxon>
        <taxon>Crassostrea</taxon>
    </lineage>
</organism>
<keyword evidence="2" id="KW-0472">Membrane</keyword>
<evidence type="ECO:0000256" key="2">
    <source>
        <dbReference type="SAM" id="Phobius"/>
    </source>
</evidence>
<protein>
    <submittedName>
        <fullName evidence="4">Uncharacterized protein LOC111136588 isoform X1</fullName>
    </submittedName>
</protein>
<sequence>MCLIIDNISFTQPEVRVLILLHFHNARGKFNFHSVPVCTQLPLSEIPLEVFEICSGAGLIIHCLPNSIGSLGLCCFNWTWISPGKCPYYNTYRGNMDEKNCSQKGLCPKQQYKSPGSLKYTGCYQKEFDITDSTTTEMFTTIETSTDATESHDITCPNQATSSSSNDGYVAGIVVTGLLAVLSIVFAVVICCVPNIGRRISDLLSRTGPSERPQSTTGGVLEAIPLNE</sequence>
<evidence type="ECO:0000256" key="1">
    <source>
        <dbReference type="SAM" id="MobiDB-lite"/>
    </source>
</evidence>
<feature type="transmembrane region" description="Helical" evidence="2">
    <location>
        <begin position="169"/>
        <end position="196"/>
    </location>
</feature>
<gene>
    <name evidence="4" type="primary">LOC111136588</name>
</gene>
<evidence type="ECO:0000313" key="3">
    <source>
        <dbReference type="Proteomes" id="UP000694844"/>
    </source>
</evidence>
<dbReference type="GeneID" id="111136588"/>
<dbReference type="RefSeq" id="XP_022343242.1">
    <property type="nucleotide sequence ID" value="XM_022487534.1"/>
</dbReference>